<protein>
    <submittedName>
        <fullName evidence="6">LysR family transcriptional regulator</fullName>
    </submittedName>
</protein>
<organism evidence="6 7">
    <name type="scientific">Clostridium folliculivorans</name>
    <dbReference type="NCBI Taxonomy" id="2886038"/>
    <lineage>
        <taxon>Bacteria</taxon>
        <taxon>Bacillati</taxon>
        <taxon>Bacillota</taxon>
        <taxon>Clostridia</taxon>
        <taxon>Eubacteriales</taxon>
        <taxon>Clostridiaceae</taxon>
        <taxon>Clostridium</taxon>
    </lineage>
</organism>
<gene>
    <name evidence="6" type="ORF">CFOLD11_34930</name>
</gene>
<dbReference type="InterPro" id="IPR050950">
    <property type="entry name" value="HTH-type_LysR_regulators"/>
</dbReference>
<evidence type="ECO:0000313" key="6">
    <source>
        <dbReference type="EMBL" id="GKU26666.1"/>
    </source>
</evidence>
<feature type="domain" description="HTH lysR-type" evidence="5">
    <location>
        <begin position="1"/>
        <end position="58"/>
    </location>
</feature>
<evidence type="ECO:0000313" key="7">
    <source>
        <dbReference type="Proteomes" id="UP001057868"/>
    </source>
</evidence>
<dbReference type="GO" id="GO:0005829">
    <property type="term" value="C:cytosol"/>
    <property type="evidence" value="ECO:0007669"/>
    <property type="project" value="TreeGrafter"/>
</dbReference>
<dbReference type="Pfam" id="PF03466">
    <property type="entry name" value="LysR_substrate"/>
    <property type="match status" value="1"/>
</dbReference>
<dbReference type="PANTHER" id="PTHR30419">
    <property type="entry name" value="HTH-TYPE TRANSCRIPTIONAL REGULATOR YBHD"/>
    <property type="match status" value="1"/>
</dbReference>
<dbReference type="PRINTS" id="PR00039">
    <property type="entry name" value="HTHLYSR"/>
</dbReference>
<dbReference type="SUPFAM" id="SSF46785">
    <property type="entry name" value="Winged helix' DNA-binding domain"/>
    <property type="match status" value="1"/>
</dbReference>
<dbReference type="CDD" id="cd05466">
    <property type="entry name" value="PBP2_LTTR_substrate"/>
    <property type="match status" value="1"/>
</dbReference>
<proteinExistence type="inferred from homology"/>
<keyword evidence="2" id="KW-0805">Transcription regulation</keyword>
<dbReference type="RefSeq" id="WP_261853554.1">
    <property type="nucleotide sequence ID" value="NZ_BQXY01000006.1"/>
</dbReference>
<name>A0A9W5Y4T3_9CLOT</name>
<dbReference type="GO" id="GO:0003677">
    <property type="term" value="F:DNA binding"/>
    <property type="evidence" value="ECO:0007669"/>
    <property type="project" value="UniProtKB-KW"/>
</dbReference>
<dbReference type="InterPro" id="IPR036390">
    <property type="entry name" value="WH_DNA-bd_sf"/>
</dbReference>
<sequence>MDIRQLRYFITIAEEGQITSAAKRLNMAQPPLSQQLKLLEEELGVKLVERGSRSIQLTDAGKELKKRADHILELTDTAVKELKDFNNGLKGTLSIGTVSSSGATFLPERIQKFNENFPQINFEIWEGNTYRILEILNSGIIEIGVVRTPFNMGTFDYIYMPLEPMIAVSVDMQEFSSKDYIELADLANKPLIIYRRFENLIIETFEKSGFKPNIICKTDDARSTLLWAESGIGIALVPKAAIKLVGSTTLKYKPINEKVLQTQIAAIWVKNRYLSTAAKHFLKTFKGGTSENKD</sequence>
<keyword evidence="7" id="KW-1185">Reference proteome</keyword>
<comment type="similarity">
    <text evidence="1">Belongs to the LysR transcriptional regulatory family.</text>
</comment>
<dbReference type="InterPro" id="IPR005119">
    <property type="entry name" value="LysR_subst-bd"/>
</dbReference>
<dbReference type="Gene3D" id="1.10.10.10">
    <property type="entry name" value="Winged helix-like DNA-binding domain superfamily/Winged helix DNA-binding domain"/>
    <property type="match status" value="1"/>
</dbReference>
<keyword evidence="4" id="KW-0804">Transcription</keyword>
<evidence type="ECO:0000256" key="4">
    <source>
        <dbReference type="ARBA" id="ARBA00023163"/>
    </source>
</evidence>
<keyword evidence="3" id="KW-0238">DNA-binding</keyword>
<dbReference type="EMBL" id="BQXY01000006">
    <property type="protein sequence ID" value="GKU26666.1"/>
    <property type="molecule type" value="Genomic_DNA"/>
</dbReference>
<evidence type="ECO:0000256" key="3">
    <source>
        <dbReference type="ARBA" id="ARBA00023125"/>
    </source>
</evidence>
<comment type="caution">
    <text evidence="6">The sequence shown here is derived from an EMBL/GenBank/DDBJ whole genome shotgun (WGS) entry which is preliminary data.</text>
</comment>
<dbReference type="InterPro" id="IPR000847">
    <property type="entry name" value="LysR_HTH_N"/>
</dbReference>
<evidence type="ECO:0000256" key="2">
    <source>
        <dbReference type="ARBA" id="ARBA00023015"/>
    </source>
</evidence>
<dbReference type="PROSITE" id="PS50931">
    <property type="entry name" value="HTH_LYSR"/>
    <property type="match status" value="1"/>
</dbReference>
<evidence type="ECO:0000256" key="1">
    <source>
        <dbReference type="ARBA" id="ARBA00009437"/>
    </source>
</evidence>
<dbReference type="Proteomes" id="UP001057868">
    <property type="component" value="Unassembled WGS sequence"/>
</dbReference>
<dbReference type="GO" id="GO:0003700">
    <property type="term" value="F:DNA-binding transcription factor activity"/>
    <property type="evidence" value="ECO:0007669"/>
    <property type="project" value="InterPro"/>
</dbReference>
<dbReference type="SUPFAM" id="SSF53850">
    <property type="entry name" value="Periplasmic binding protein-like II"/>
    <property type="match status" value="1"/>
</dbReference>
<evidence type="ECO:0000259" key="5">
    <source>
        <dbReference type="PROSITE" id="PS50931"/>
    </source>
</evidence>
<dbReference type="Gene3D" id="3.40.190.290">
    <property type="match status" value="1"/>
</dbReference>
<reference evidence="6" key="1">
    <citation type="journal article" date="2023" name="Int. J. Syst. Evol. Microbiol.">
        <title>&lt;i&gt;Clostridium folliculivorans&lt;/i&gt; sp. nov., isolated from soil samples of an organic paddy in Japan.</title>
        <authorList>
            <person name="Tazawa J."/>
            <person name="Kobayashi H."/>
            <person name="Tanizawa Y."/>
            <person name="Uchino A."/>
            <person name="Tanaka F."/>
            <person name="Urashima Y."/>
            <person name="Miura S."/>
            <person name="Sakamoto M."/>
            <person name="Ohkuma M."/>
            <person name="Tohno M."/>
        </authorList>
    </citation>
    <scope>NUCLEOTIDE SEQUENCE</scope>
    <source>
        <strain evidence="6">D1-1</strain>
    </source>
</reference>
<dbReference type="PANTHER" id="PTHR30419:SF28">
    <property type="entry name" value="HTH-TYPE TRANSCRIPTIONAL REGULATOR BSDA"/>
    <property type="match status" value="1"/>
</dbReference>
<accession>A0A9W5Y4T3</accession>
<dbReference type="FunFam" id="1.10.10.10:FF:000001">
    <property type="entry name" value="LysR family transcriptional regulator"/>
    <property type="match status" value="1"/>
</dbReference>
<dbReference type="InterPro" id="IPR036388">
    <property type="entry name" value="WH-like_DNA-bd_sf"/>
</dbReference>
<dbReference type="Pfam" id="PF00126">
    <property type="entry name" value="HTH_1"/>
    <property type="match status" value="1"/>
</dbReference>
<dbReference type="AlphaFoldDB" id="A0A9W5Y4T3"/>